<sequence length="251" mass="27285">MLPVSVFCDLNEGHGGRPSHCPFRKRRRLSCKKVTSPGPGTSHVTPSNCCNRPKPSRGAAQTCHFAGEKVRNSARGDVICPKSATSWNWKPIGRLPRRCSFRCAQVTQRLGTRFLKRKGEAGPGAPLKEMFFGLGYFPRSGITGLKSKRIVKSLDSESLQQGQTSSLKLSIPPGQSRPSQPWVKGFYSFWALLASPSHTSTHVSHSALAALNFSCRPPHLPFPTLSLPSCLEQQSAVHFTGLSSDGMTGSL</sequence>
<accession>A0A3Q7PNR5</accession>
<protein>
    <submittedName>
        <fullName evidence="2">Uncharacterized protein LOC112829897</fullName>
    </submittedName>
    <submittedName>
        <fullName evidence="3">Uncharacterized protein LOC112829947</fullName>
    </submittedName>
</protein>
<reference key="1">
    <citation type="submission" date="2019-01" db="UniProtKB">
        <authorList>
            <consortium name="RefSeq"/>
        </authorList>
    </citation>
    <scope>IDENTIFICATION</scope>
</reference>
<evidence type="ECO:0000313" key="2">
    <source>
        <dbReference type="RefSeq" id="XP_025735320.1"/>
    </source>
</evidence>
<dbReference type="RefSeq" id="XP_025735320.1">
    <property type="nucleotide sequence ID" value="XM_025879535.1"/>
</dbReference>
<dbReference type="RefSeq" id="XP_025735368.1">
    <property type="nucleotide sequence ID" value="XM_025879583.1"/>
</dbReference>
<name>A0A3Q7PNR5_CALUR</name>
<evidence type="ECO:0000313" key="3">
    <source>
        <dbReference type="RefSeq" id="XP_025735368.1"/>
    </source>
</evidence>
<dbReference type="AlphaFoldDB" id="A0A3Q7PNR5"/>
<organism evidence="1 3">
    <name type="scientific">Callorhinus ursinus</name>
    <name type="common">Northern fur seal</name>
    <dbReference type="NCBI Taxonomy" id="34884"/>
    <lineage>
        <taxon>Eukaryota</taxon>
        <taxon>Metazoa</taxon>
        <taxon>Chordata</taxon>
        <taxon>Craniata</taxon>
        <taxon>Vertebrata</taxon>
        <taxon>Euteleostomi</taxon>
        <taxon>Mammalia</taxon>
        <taxon>Eutheria</taxon>
        <taxon>Laurasiatheria</taxon>
        <taxon>Carnivora</taxon>
        <taxon>Caniformia</taxon>
        <taxon>Pinnipedia</taxon>
        <taxon>Otariidae</taxon>
        <taxon>Callorhinus</taxon>
    </lineage>
</organism>
<keyword evidence="1" id="KW-1185">Reference proteome</keyword>
<proteinExistence type="predicted"/>
<dbReference type="Proteomes" id="UP000286641">
    <property type="component" value="Unplaced"/>
</dbReference>
<gene>
    <name evidence="3" type="primary">LOC112829947</name>
    <name evidence="2" type="synonym">LOC112829897</name>
</gene>
<reference evidence="2 3" key="2">
    <citation type="submission" date="2025-04" db="UniProtKB">
        <authorList>
            <consortium name="RefSeq"/>
        </authorList>
    </citation>
    <scope>IDENTIFICATION</scope>
    <source>
        <tissue evidence="2 3">Blood</tissue>
    </source>
</reference>
<evidence type="ECO:0000313" key="1">
    <source>
        <dbReference type="Proteomes" id="UP000286641"/>
    </source>
</evidence>